<dbReference type="EMBL" id="GGEC01068230">
    <property type="protein sequence ID" value="MBX48714.1"/>
    <property type="molecule type" value="Transcribed_RNA"/>
</dbReference>
<name>A0A2P2P1V6_RHIMU</name>
<organism evidence="1">
    <name type="scientific">Rhizophora mucronata</name>
    <name type="common">Asiatic mangrove</name>
    <dbReference type="NCBI Taxonomy" id="61149"/>
    <lineage>
        <taxon>Eukaryota</taxon>
        <taxon>Viridiplantae</taxon>
        <taxon>Streptophyta</taxon>
        <taxon>Embryophyta</taxon>
        <taxon>Tracheophyta</taxon>
        <taxon>Spermatophyta</taxon>
        <taxon>Magnoliopsida</taxon>
        <taxon>eudicotyledons</taxon>
        <taxon>Gunneridae</taxon>
        <taxon>Pentapetalae</taxon>
        <taxon>rosids</taxon>
        <taxon>fabids</taxon>
        <taxon>Malpighiales</taxon>
        <taxon>Rhizophoraceae</taxon>
        <taxon>Rhizophora</taxon>
    </lineage>
</organism>
<protein>
    <submittedName>
        <fullName evidence="1">Uncharacterized protein</fullName>
    </submittedName>
</protein>
<evidence type="ECO:0000313" key="1">
    <source>
        <dbReference type="EMBL" id="MBX48714.1"/>
    </source>
</evidence>
<sequence length="10" mass="1097">MEFTLEISAG</sequence>
<reference evidence="1" key="1">
    <citation type="submission" date="2018-02" db="EMBL/GenBank/DDBJ databases">
        <title>Rhizophora mucronata_Transcriptome.</title>
        <authorList>
            <person name="Meera S.P."/>
            <person name="Sreeshan A."/>
            <person name="Augustine A."/>
        </authorList>
    </citation>
    <scope>NUCLEOTIDE SEQUENCE</scope>
    <source>
        <tissue evidence="1">Leaf</tissue>
    </source>
</reference>
<accession>A0A2P2P1V6</accession>
<proteinExistence type="predicted"/>